<name>A0A8J2NY64_9HEXA</name>
<feature type="transmembrane region" description="Helical" evidence="1">
    <location>
        <begin position="245"/>
        <end position="263"/>
    </location>
</feature>
<gene>
    <name evidence="3" type="ORF">AFUS01_LOCUS8237</name>
</gene>
<evidence type="ECO:0000256" key="2">
    <source>
        <dbReference type="SAM" id="SignalP"/>
    </source>
</evidence>
<keyword evidence="1" id="KW-1133">Transmembrane helix</keyword>
<reference evidence="3" key="1">
    <citation type="submission" date="2021-06" db="EMBL/GenBank/DDBJ databases">
        <authorList>
            <person name="Hodson N. C."/>
            <person name="Mongue J. A."/>
            <person name="Jaron S. K."/>
        </authorList>
    </citation>
    <scope>NUCLEOTIDE SEQUENCE</scope>
</reference>
<feature type="transmembrane region" description="Helical" evidence="1">
    <location>
        <begin position="380"/>
        <end position="403"/>
    </location>
</feature>
<keyword evidence="1" id="KW-0812">Transmembrane</keyword>
<keyword evidence="1" id="KW-0472">Membrane</keyword>
<evidence type="ECO:0000256" key="1">
    <source>
        <dbReference type="SAM" id="Phobius"/>
    </source>
</evidence>
<proteinExistence type="predicted"/>
<feature type="signal peptide" evidence="2">
    <location>
        <begin position="1"/>
        <end position="30"/>
    </location>
</feature>
<evidence type="ECO:0008006" key="5">
    <source>
        <dbReference type="Google" id="ProtNLM"/>
    </source>
</evidence>
<comment type="caution">
    <text evidence="3">The sequence shown here is derived from an EMBL/GenBank/DDBJ whole genome shotgun (WGS) entry which is preliminary data.</text>
</comment>
<evidence type="ECO:0000313" key="3">
    <source>
        <dbReference type="EMBL" id="CAG7718875.1"/>
    </source>
</evidence>
<dbReference type="Proteomes" id="UP000708208">
    <property type="component" value="Unassembled WGS sequence"/>
</dbReference>
<dbReference type="AlphaFoldDB" id="A0A8J2NY64"/>
<organism evidence="3 4">
    <name type="scientific">Allacma fusca</name>
    <dbReference type="NCBI Taxonomy" id="39272"/>
    <lineage>
        <taxon>Eukaryota</taxon>
        <taxon>Metazoa</taxon>
        <taxon>Ecdysozoa</taxon>
        <taxon>Arthropoda</taxon>
        <taxon>Hexapoda</taxon>
        <taxon>Collembola</taxon>
        <taxon>Symphypleona</taxon>
        <taxon>Sminthuridae</taxon>
        <taxon>Allacma</taxon>
    </lineage>
</organism>
<sequence>MLRKNKWTCCLAAITVLVFTKLQLTMQTEGTFKSPISQDFFITPEIRIEFEVDISDVMNTTGSSLDPKEQTFPDVFLKILKIPAVSAFIDSSLRMFPEVIPLFYGIYVFIGGSEGQPLVEAFYEVFPSVVQSMNRTLSTIVEAFAEFSVVAMQQIGIFRELFHQPEVQQVLQKFHALPELAKLNELGQAYGVDILSGLNFLETNLSSYGSFILRVFGFLNFLNLFSGSFEIDSDGTVRLIDAGTFWKIFGIITQILVCFHIYGVSEHEHIVLSPSLRMLYQVVVFCYIAYNAALYISINYQKDKLTGIFRQLQRLENEFASLGCSIPTVPLAGKMAHTLKTRYHHEFIYSRDKNDGLESLQGVLIIFNEINAGNVGIRGLGFFTISYGFIGSVLSLIATYAIVAIQMNVTPVEQGA</sequence>
<keyword evidence="4" id="KW-1185">Reference proteome</keyword>
<feature type="transmembrane region" description="Helical" evidence="1">
    <location>
        <begin position="278"/>
        <end position="298"/>
    </location>
</feature>
<keyword evidence="2" id="KW-0732">Signal</keyword>
<accession>A0A8J2NY64</accession>
<feature type="non-terminal residue" evidence="3">
    <location>
        <position position="1"/>
    </location>
</feature>
<feature type="chain" id="PRO_5035197003" description="Gustatory receptor" evidence="2">
    <location>
        <begin position="31"/>
        <end position="416"/>
    </location>
</feature>
<evidence type="ECO:0000313" key="4">
    <source>
        <dbReference type="Proteomes" id="UP000708208"/>
    </source>
</evidence>
<dbReference type="EMBL" id="CAJVCH010056764">
    <property type="protein sequence ID" value="CAG7718875.1"/>
    <property type="molecule type" value="Genomic_DNA"/>
</dbReference>
<protein>
    <recommendedName>
        <fullName evidence="5">Gustatory receptor</fullName>
    </recommendedName>
</protein>